<dbReference type="PANTHER" id="PTHR24417:SF8">
    <property type="entry name" value="SERINE_THREONINE-PROTEIN KINASE LMTK2"/>
    <property type="match status" value="1"/>
</dbReference>
<protein>
    <recommendedName>
        <fullName evidence="4">LMTK2</fullName>
    </recommendedName>
</protein>
<evidence type="ECO:0008006" key="4">
    <source>
        <dbReference type="Google" id="ProtNLM"/>
    </source>
</evidence>
<reference evidence="2" key="1">
    <citation type="submission" date="2025-08" db="UniProtKB">
        <authorList>
            <consortium name="Ensembl"/>
        </authorList>
    </citation>
    <scope>IDENTIFICATION</scope>
</reference>
<evidence type="ECO:0000256" key="1">
    <source>
        <dbReference type="SAM" id="MobiDB-lite"/>
    </source>
</evidence>
<evidence type="ECO:0000313" key="3">
    <source>
        <dbReference type="Proteomes" id="UP000694392"/>
    </source>
</evidence>
<dbReference type="GO" id="GO:0004672">
    <property type="term" value="F:protein kinase activity"/>
    <property type="evidence" value="ECO:0007669"/>
    <property type="project" value="TreeGrafter"/>
</dbReference>
<name>A0A8D0G3L8_SPHPU</name>
<evidence type="ECO:0000313" key="2">
    <source>
        <dbReference type="Ensembl" id="ENSSPUP00000000215.1"/>
    </source>
</evidence>
<sequence length="462" mass="51361">MIIVSAEATTCSDAINDKSNFEIATKTFASGIQNSYRDSAYFSDNDSELDKKSEEVINTSAEPIELTAANSCSASFGVEKIANTEDQLKHSQITDHEDTNLSTQLELKDKFEPLQAGRTEQGYPEEWIKDTPLTMNSEFNDRDETKVPEESHRKVVCTGTNTAEFLPQRELKSVHNLLSPSGSKEVFEKPFLYRIEVPKMKEPDIEGKYLGKLNVSGMLDLSEDGDDADEEDENSDDSEDDMRSFHLQSLSSDSEEEMVHQVPVILTDKDDGKHLRSLLKFPKPLKHDGTMENWKHEKKAVTFFDDVTVYLFDQETPTKELGTRAADSNSQDSTSAPVSSSGLGYLNRFTNSESSTDEEGGGFEWDDDFSSPEPSFISKAANSLIGSKPPLQISKYFSPPPPSRSLEQSWSHSSPYSRFSISPANIASFSLTHLTDSDTEQGVTLNCEIQTAVPEHEKLPGV</sequence>
<feature type="region of interest" description="Disordered" evidence="1">
    <location>
        <begin position="321"/>
        <end position="368"/>
    </location>
</feature>
<dbReference type="Ensembl" id="ENSSPUT00000000235.1">
    <property type="protein sequence ID" value="ENSSPUP00000000215.1"/>
    <property type="gene ID" value="ENSSPUG00000000207.1"/>
</dbReference>
<dbReference type="GeneTree" id="ENSGT00940000154244"/>
<proteinExistence type="predicted"/>
<feature type="compositionally biased region" description="Acidic residues" evidence="1">
    <location>
        <begin position="221"/>
        <end position="240"/>
    </location>
</feature>
<organism evidence="2 3">
    <name type="scientific">Sphenodon punctatus</name>
    <name type="common">Tuatara</name>
    <name type="synonym">Hatteria punctata</name>
    <dbReference type="NCBI Taxonomy" id="8508"/>
    <lineage>
        <taxon>Eukaryota</taxon>
        <taxon>Metazoa</taxon>
        <taxon>Chordata</taxon>
        <taxon>Craniata</taxon>
        <taxon>Vertebrata</taxon>
        <taxon>Euteleostomi</taxon>
        <taxon>Lepidosauria</taxon>
        <taxon>Sphenodontia</taxon>
        <taxon>Sphenodontidae</taxon>
        <taxon>Sphenodon</taxon>
    </lineage>
</organism>
<feature type="compositionally biased region" description="Acidic residues" evidence="1">
    <location>
        <begin position="355"/>
        <end position="368"/>
    </location>
</feature>
<keyword evidence="3" id="KW-1185">Reference proteome</keyword>
<feature type="compositionally biased region" description="Polar residues" evidence="1">
    <location>
        <begin position="326"/>
        <end position="354"/>
    </location>
</feature>
<reference evidence="2" key="2">
    <citation type="submission" date="2025-09" db="UniProtKB">
        <authorList>
            <consortium name="Ensembl"/>
        </authorList>
    </citation>
    <scope>IDENTIFICATION</scope>
</reference>
<dbReference type="PANTHER" id="PTHR24417">
    <property type="entry name" value="SERINE/THREONINE-PROTEIN KINASE LMTK1"/>
    <property type="match status" value="1"/>
</dbReference>
<dbReference type="Proteomes" id="UP000694392">
    <property type="component" value="Unplaced"/>
</dbReference>
<accession>A0A8D0G3L8</accession>
<feature type="region of interest" description="Disordered" evidence="1">
    <location>
        <begin position="220"/>
        <end position="257"/>
    </location>
</feature>
<dbReference type="AlphaFoldDB" id="A0A8D0G3L8"/>